<dbReference type="InterPro" id="IPR039942">
    <property type="entry name" value="SBSPO"/>
</dbReference>
<feature type="domain" description="Spondin-like TSP1" evidence="4">
    <location>
        <begin position="542"/>
        <end position="592"/>
    </location>
</feature>
<reference evidence="5" key="1">
    <citation type="submission" date="2022-11" db="EMBL/GenBank/DDBJ databases">
        <authorList>
            <person name="Morgan W.R."/>
            <person name="Tartar A."/>
        </authorList>
    </citation>
    <scope>NUCLEOTIDE SEQUENCE</scope>
    <source>
        <strain evidence="5">ARSEF 373</strain>
    </source>
</reference>
<keyword evidence="6" id="KW-1185">Reference proteome</keyword>
<sequence>MQSRTRTVTVQPKYGGKTCPLLEDSQKCAEIDCKVSEWSDWSQCAPAEGGLIGFFGNVIHREIWEQKATRTVTQEAQYGGRRCPDLTKTKWCKPVNCEVSTWSEWSACAKNDQGVWEKTQTRTVTTQPQYGGDKCPDLVQHQTCPAEDCKVSDFGKWSPCALGDDGPWLRHHSRVVTSEPKYGGKACPNLDEGEVCAPIHCQLSDWSAWSDCTEGDGGKWYKKQTRSVIVSPQYGGNACGPLAQTLDCPARDCTVSEWSPWVCNGDRQTRTRTIVSPAVYGGKCPSLTEEGDCPPVLCQLGDWSEWSCCNEGTGQRTRTRPVLQQPLHGAPKCDVTEQYKDCDPEPCVLSDWGQWGPCDKLGVQRRTRKVDRPAKWKGAECGPTEEQRDCPPENCVVSDWSEWSACDHTCGHKTRTRHVIHSPRFHGSECPWLEEKANCDPVPCKVSEWSGWSGCNCKTGLRTRKRTVLEYPRYGGKSCPTQEENQKCNPVDCVLSEWSDWSGCNSQTKLQTRTRNVLTYPQDGGLACGKTTETRKCEKVDCKLSDWSDWSACDESCGMKTRWREVLQFPEYGGAECSGKLSESVTCDPMPCKLSDEYLPWGTCSQSTCMQRAERKIIDFAKYGGTECSAIPGFVKEQRCFEGRCARFQTL</sequence>
<dbReference type="PANTHER" id="PTHR20920">
    <property type="entry name" value="RPE-SPONDIN"/>
    <property type="match status" value="1"/>
</dbReference>
<dbReference type="AlphaFoldDB" id="A0AAV2YRJ3"/>
<dbReference type="Pfam" id="PF00090">
    <property type="entry name" value="TSP_1"/>
    <property type="match status" value="2"/>
</dbReference>
<evidence type="ECO:0000256" key="3">
    <source>
        <dbReference type="ARBA" id="ARBA00023180"/>
    </source>
</evidence>
<evidence type="ECO:0000259" key="4">
    <source>
        <dbReference type="Pfam" id="PF19028"/>
    </source>
</evidence>
<feature type="domain" description="Spondin-like TSP1" evidence="4">
    <location>
        <begin position="97"/>
        <end position="149"/>
    </location>
</feature>
<accession>A0AAV2YRJ3</accession>
<dbReference type="SMART" id="SM00209">
    <property type="entry name" value="TSP1"/>
    <property type="match status" value="12"/>
</dbReference>
<evidence type="ECO:0000256" key="2">
    <source>
        <dbReference type="ARBA" id="ARBA00023157"/>
    </source>
</evidence>
<comment type="caution">
    <text evidence="5">The sequence shown here is derived from an EMBL/GenBank/DDBJ whole genome shotgun (WGS) entry which is preliminary data.</text>
</comment>
<dbReference type="EMBL" id="DAKRPA010000161">
    <property type="protein sequence ID" value="DAZ96625.1"/>
    <property type="molecule type" value="Genomic_DNA"/>
</dbReference>
<protein>
    <recommendedName>
        <fullName evidence="4">Spondin-like TSP1 domain-containing protein</fullName>
    </recommendedName>
</protein>
<dbReference type="InterPro" id="IPR044004">
    <property type="entry name" value="TSP1_spondin_dom"/>
</dbReference>
<dbReference type="PROSITE" id="PS50092">
    <property type="entry name" value="TSP1"/>
    <property type="match status" value="8"/>
</dbReference>
<dbReference type="PANTHER" id="PTHR20920:SF5">
    <property type="entry name" value="SMB DOMAIN-CONTAINING PROTEIN"/>
    <property type="match status" value="1"/>
</dbReference>
<dbReference type="Proteomes" id="UP001146120">
    <property type="component" value="Unassembled WGS sequence"/>
</dbReference>
<evidence type="ECO:0000256" key="1">
    <source>
        <dbReference type="ARBA" id="ARBA00022729"/>
    </source>
</evidence>
<evidence type="ECO:0000313" key="6">
    <source>
        <dbReference type="Proteomes" id="UP001146120"/>
    </source>
</evidence>
<dbReference type="Gene3D" id="2.20.100.10">
    <property type="entry name" value="Thrombospondin type-1 (TSP1) repeat"/>
    <property type="match status" value="11"/>
</dbReference>
<dbReference type="SUPFAM" id="SSF82895">
    <property type="entry name" value="TSP-1 type 1 repeat"/>
    <property type="match status" value="8"/>
</dbReference>
<dbReference type="InterPro" id="IPR000884">
    <property type="entry name" value="TSP1_rpt"/>
</dbReference>
<gene>
    <name evidence="5" type="ORF">N0F65_005804</name>
</gene>
<keyword evidence="3" id="KW-0325">Glycoprotein</keyword>
<keyword evidence="2" id="KW-1015">Disulfide bond</keyword>
<feature type="domain" description="Spondin-like TSP1" evidence="4">
    <location>
        <begin position="395"/>
        <end position="444"/>
    </location>
</feature>
<evidence type="ECO:0000313" key="5">
    <source>
        <dbReference type="EMBL" id="DAZ96625.1"/>
    </source>
</evidence>
<keyword evidence="1" id="KW-0732">Signal</keyword>
<name>A0AAV2YRJ3_9STRA</name>
<reference evidence="5" key="2">
    <citation type="journal article" date="2023" name="Microbiol Resour">
        <title>Decontamination and Annotation of the Draft Genome Sequence of the Oomycete Lagenidium giganteum ARSEF 373.</title>
        <authorList>
            <person name="Morgan W.R."/>
            <person name="Tartar A."/>
        </authorList>
    </citation>
    <scope>NUCLEOTIDE SEQUENCE</scope>
    <source>
        <strain evidence="5">ARSEF 373</strain>
    </source>
</reference>
<dbReference type="Pfam" id="PF19028">
    <property type="entry name" value="TSP1_spondin"/>
    <property type="match status" value="3"/>
</dbReference>
<dbReference type="InterPro" id="IPR036383">
    <property type="entry name" value="TSP1_rpt_sf"/>
</dbReference>
<proteinExistence type="predicted"/>
<organism evidence="5 6">
    <name type="scientific">Lagenidium giganteum</name>
    <dbReference type="NCBI Taxonomy" id="4803"/>
    <lineage>
        <taxon>Eukaryota</taxon>
        <taxon>Sar</taxon>
        <taxon>Stramenopiles</taxon>
        <taxon>Oomycota</taxon>
        <taxon>Peronosporomycetes</taxon>
        <taxon>Pythiales</taxon>
        <taxon>Pythiaceae</taxon>
    </lineage>
</organism>